<reference evidence="2 3" key="1">
    <citation type="journal article" date="2016" name="Nat. Commun.">
        <title>Thousands of microbial genomes shed light on interconnected biogeochemical processes in an aquifer system.</title>
        <authorList>
            <person name="Anantharaman K."/>
            <person name="Brown C.T."/>
            <person name="Hug L.A."/>
            <person name="Sharon I."/>
            <person name="Castelle C.J."/>
            <person name="Probst A.J."/>
            <person name="Thomas B.C."/>
            <person name="Singh A."/>
            <person name="Wilkins M.J."/>
            <person name="Karaoz U."/>
            <person name="Brodie E.L."/>
            <person name="Williams K.H."/>
            <person name="Hubbard S.S."/>
            <person name="Banfield J.F."/>
        </authorList>
    </citation>
    <scope>NUCLEOTIDE SEQUENCE [LARGE SCALE GENOMIC DNA]</scope>
</reference>
<dbReference type="EMBL" id="MGAC01000043">
    <property type="protein sequence ID" value="OGK37378.1"/>
    <property type="molecule type" value="Genomic_DNA"/>
</dbReference>
<accession>A0A1F7I1X1</accession>
<feature type="transmembrane region" description="Helical" evidence="1">
    <location>
        <begin position="12"/>
        <end position="31"/>
    </location>
</feature>
<comment type="caution">
    <text evidence="2">The sequence shown here is derived from an EMBL/GenBank/DDBJ whole genome shotgun (WGS) entry which is preliminary data.</text>
</comment>
<organism evidence="2 3">
    <name type="scientific">Candidatus Roizmanbacteria bacterium RIFCSPHIGHO2_12_FULL_41_11</name>
    <dbReference type="NCBI Taxonomy" id="1802052"/>
    <lineage>
        <taxon>Bacteria</taxon>
        <taxon>Candidatus Roizmaniibacteriota</taxon>
    </lineage>
</organism>
<keyword evidence="1" id="KW-0812">Transmembrane</keyword>
<protein>
    <submittedName>
        <fullName evidence="2">Uncharacterized protein</fullName>
    </submittedName>
</protein>
<sequence>MTLKSFITITPLSKILAAILFVALPFLGFYLGMDYQKRILQPSNVTDLSSLTLLSCDQLVKDLSKEYDNWNLSCDTDNDCRESGVKPCGCESVNTNTQKSKDIDEAIRFRGCIRPLLQCGLLECSCENKVCARTSTSSQPLSTPNLIDQALNKGEITKDQRLLYLAYAVYENKSLPVQFQNNIGWDGTSVVEEIKETAFSPKMCELNTKTQEELRRLLGGGENCNIQ</sequence>
<evidence type="ECO:0000313" key="2">
    <source>
        <dbReference type="EMBL" id="OGK37378.1"/>
    </source>
</evidence>
<name>A0A1F7I1X1_9BACT</name>
<evidence type="ECO:0000256" key="1">
    <source>
        <dbReference type="SAM" id="Phobius"/>
    </source>
</evidence>
<keyword evidence="1" id="KW-1133">Transmembrane helix</keyword>
<keyword evidence="1" id="KW-0472">Membrane</keyword>
<dbReference type="AlphaFoldDB" id="A0A1F7I1X1"/>
<proteinExistence type="predicted"/>
<gene>
    <name evidence="2" type="ORF">A3F03_04300</name>
</gene>
<evidence type="ECO:0000313" key="3">
    <source>
        <dbReference type="Proteomes" id="UP000176803"/>
    </source>
</evidence>
<dbReference type="Proteomes" id="UP000176803">
    <property type="component" value="Unassembled WGS sequence"/>
</dbReference>